<evidence type="ECO:0000313" key="2">
    <source>
        <dbReference type="EMBL" id="SFK68637.1"/>
    </source>
</evidence>
<dbReference type="STRING" id="504800.SAMN04488085_10360"/>
<dbReference type="NCBIfam" id="TIGR02242">
    <property type="entry name" value="tail_TIGR02242"/>
    <property type="match status" value="1"/>
</dbReference>
<dbReference type="Proteomes" id="UP000199152">
    <property type="component" value="Unassembled WGS sequence"/>
</dbReference>
<protein>
    <submittedName>
        <fullName evidence="2">Phage tail protein, P2 protein I family</fullName>
    </submittedName>
</protein>
<name>A0A1I4BK84_9ACTN</name>
<dbReference type="Pfam" id="PF09684">
    <property type="entry name" value="Tail_P2_I"/>
    <property type="match status" value="1"/>
</dbReference>
<dbReference type="InterPro" id="IPR006521">
    <property type="entry name" value="Tail_protein_I"/>
</dbReference>
<dbReference type="RefSeq" id="WP_218146113.1">
    <property type="nucleotide sequence ID" value="NZ_FOSW01000003.1"/>
</dbReference>
<evidence type="ECO:0000256" key="1">
    <source>
        <dbReference type="SAM" id="MobiDB-lite"/>
    </source>
</evidence>
<sequence length="192" mass="20715">MTGGTVERGTVDGLPSAHPLADLLPGVYLEDELTRGLTRGLDTVLAPVFLTLDCLDAYVDPALTPEDFLPWLASWVGVSLIESWPAERKRRIVATAVARHRDRGTRDGLRTHLELVTGGQVEVHDSGGTVWSDDPDVEPPGDPVPGLRLTVRVPIPASVDVERLTAIVREARPAHLPFTVEVAQRTTAEAAP</sequence>
<dbReference type="AlphaFoldDB" id="A0A1I4BK84"/>
<dbReference type="InterPro" id="IPR011748">
    <property type="entry name" value="Unchr_phage_tail-like"/>
</dbReference>
<organism evidence="2 3">
    <name type="scientific">Geodermatophilus ruber</name>
    <dbReference type="NCBI Taxonomy" id="504800"/>
    <lineage>
        <taxon>Bacteria</taxon>
        <taxon>Bacillati</taxon>
        <taxon>Actinomycetota</taxon>
        <taxon>Actinomycetes</taxon>
        <taxon>Geodermatophilales</taxon>
        <taxon>Geodermatophilaceae</taxon>
        <taxon>Geodermatophilus</taxon>
    </lineage>
</organism>
<proteinExistence type="predicted"/>
<reference evidence="2 3" key="1">
    <citation type="submission" date="2016-10" db="EMBL/GenBank/DDBJ databases">
        <authorList>
            <person name="de Groot N.N."/>
        </authorList>
    </citation>
    <scope>NUCLEOTIDE SEQUENCE [LARGE SCALE GENOMIC DNA]</scope>
    <source>
        <strain evidence="2 3">DSM 45317</strain>
    </source>
</reference>
<dbReference type="EMBL" id="FOSW01000003">
    <property type="protein sequence ID" value="SFK68637.1"/>
    <property type="molecule type" value="Genomic_DNA"/>
</dbReference>
<feature type="region of interest" description="Disordered" evidence="1">
    <location>
        <begin position="124"/>
        <end position="145"/>
    </location>
</feature>
<evidence type="ECO:0000313" key="3">
    <source>
        <dbReference type="Proteomes" id="UP000199152"/>
    </source>
</evidence>
<keyword evidence="3" id="KW-1185">Reference proteome</keyword>
<accession>A0A1I4BK84</accession>
<dbReference type="NCBIfam" id="TIGR01634">
    <property type="entry name" value="tail_P2_I"/>
    <property type="match status" value="1"/>
</dbReference>
<dbReference type="InParanoid" id="A0A1I4BK84"/>
<gene>
    <name evidence="2" type="ORF">SAMN04488085_10360</name>
</gene>